<evidence type="ECO:0000256" key="1">
    <source>
        <dbReference type="SAM" id="Phobius"/>
    </source>
</evidence>
<keyword evidence="1" id="KW-1133">Transmembrane helix</keyword>
<gene>
    <name evidence="2" type="ORF">PFISCL1PPCAC_17757</name>
</gene>
<dbReference type="EMBL" id="BTSY01000005">
    <property type="protein sequence ID" value="GMT26460.1"/>
    <property type="molecule type" value="Genomic_DNA"/>
</dbReference>
<dbReference type="Proteomes" id="UP001432322">
    <property type="component" value="Unassembled WGS sequence"/>
</dbReference>
<keyword evidence="1" id="KW-0812">Transmembrane</keyword>
<feature type="non-terminal residue" evidence="2">
    <location>
        <position position="1"/>
    </location>
</feature>
<evidence type="ECO:0000313" key="2">
    <source>
        <dbReference type="EMBL" id="GMT26460.1"/>
    </source>
</evidence>
<dbReference type="AlphaFoldDB" id="A0AAV5W7U0"/>
<sequence length="192" mass="21559">FLPPVVQIDVRVRFLLDALLAVSTVATQRLLILSRVVVEVAYDVVPSLLIQFTEFLLEVLNAERDVLHHKIGLVVAVVANHLIANVLIHSLLAVLSRKRRLRTGNLDVYEEFDSKPLSFVSHEIERSIAANHRSIHIMILANVFLVQSHYCALDRGVVVRGAGLSCPALENAVDYDIAMLTFEERWPLFGFN</sequence>
<keyword evidence="1" id="KW-0472">Membrane</keyword>
<organism evidence="2 3">
    <name type="scientific">Pristionchus fissidentatus</name>
    <dbReference type="NCBI Taxonomy" id="1538716"/>
    <lineage>
        <taxon>Eukaryota</taxon>
        <taxon>Metazoa</taxon>
        <taxon>Ecdysozoa</taxon>
        <taxon>Nematoda</taxon>
        <taxon>Chromadorea</taxon>
        <taxon>Rhabditida</taxon>
        <taxon>Rhabditina</taxon>
        <taxon>Diplogasteromorpha</taxon>
        <taxon>Diplogasteroidea</taxon>
        <taxon>Neodiplogasteridae</taxon>
        <taxon>Pristionchus</taxon>
    </lineage>
</organism>
<feature type="transmembrane region" description="Helical" evidence="1">
    <location>
        <begin position="71"/>
        <end position="95"/>
    </location>
</feature>
<accession>A0AAV5W7U0</accession>
<reference evidence="2" key="1">
    <citation type="submission" date="2023-10" db="EMBL/GenBank/DDBJ databases">
        <title>Genome assembly of Pristionchus species.</title>
        <authorList>
            <person name="Yoshida K."/>
            <person name="Sommer R.J."/>
        </authorList>
    </citation>
    <scope>NUCLEOTIDE SEQUENCE</scope>
    <source>
        <strain evidence="2">RS5133</strain>
    </source>
</reference>
<name>A0AAV5W7U0_9BILA</name>
<keyword evidence="3" id="KW-1185">Reference proteome</keyword>
<comment type="caution">
    <text evidence="2">The sequence shown here is derived from an EMBL/GenBank/DDBJ whole genome shotgun (WGS) entry which is preliminary data.</text>
</comment>
<evidence type="ECO:0008006" key="4">
    <source>
        <dbReference type="Google" id="ProtNLM"/>
    </source>
</evidence>
<protein>
    <recommendedName>
        <fullName evidence="4">G protein-coupled receptor</fullName>
    </recommendedName>
</protein>
<evidence type="ECO:0000313" key="3">
    <source>
        <dbReference type="Proteomes" id="UP001432322"/>
    </source>
</evidence>
<proteinExistence type="predicted"/>